<dbReference type="SUPFAM" id="SSF161098">
    <property type="entry name" value="MetI-like"/>
    <property type="match status" value="1"/>
</dbReference>
<evidence type="ECO:0000256" key="1">
    <source>
        <dbReference type="ARBA" id="ARBA00004651"/>
    </source>
</evidence>
<evidence type="ECO:0000313" key="9">
    <source>
        <dbReference type="EMBL" id="MBT0993264.1"/>
    </source>
</evidence>
<keyword evidence="4 7" id="KW-0812">Transmembrane</keyword>
<evidence type="ECO:0000256" key="4">
    <source>
        <dbReference type="ARBA" id="ARBA00022692"/>
    </source>
</evidence>
<name>A0ABS5TVW9_9CELL</name>
<dbReference type="Gene3D" id="1.10.3720.10">
    <property type="entry name" value="MetI-like"/>
    <property type="match status" value="1"/>
</dbReference>
<dbReference type="InterPro" id="IPR000515">
    <property type="entry name" value="MetI-like"/>
</dbReference>
<dbReference type="Pfam" id="PF00528">
    <property type="entry name" value="BPD_transp_1"/>
    <property type="match status" value="1"/>
</dbReference>
<dbReference type="PANTHER" id="PTHR43376:SF1">
    <property type="entry name" value="OLIGOPEPTIDE TRANSPORT SYSTEM PERMEASE PROTEIN"/>
    <property type="match status" value="1"/>
</dbReference>
<evidence type="ECO:0000256" key="7">
    <source>
        <dbReference type="RuleBase" id="RU363032"/>
    </source>
</evidence>
<dbReference type="PROSITE" id="PS50928">
    <property type="entry name" value="ABC_TM1"/>
    <property type="match status" value="1"/>
</dbReference>
<dbReference type="InterPro" id="IPR035906">
    <property type="entry name" value="MetI-like_sf"/>
</dbReference>
<keyword evidence="2 7" id="KW-0813">Transport</keyword>
<proteinExistence type="inferred from homology"/>
<evidence type="ECO:0000259" key="8">
    <source>
        <dbReference type="PROSITE" id="PS50928"/>
    </source>
</evidence>
<keyword evidence="3" id="KW-1003">Cell membrane</keyword>
<dbReference type="CDD" id="cd06261">
    <property type="entry name" value="TM_PBP2"/>
    <property type="match status" value="1"/>
</dbReference>
<evidence type="ECO:0000256" key="3">
    <source>
        <dbReference type="ARBA" id="ARBA00022475"/>
    </source>
</evidence>
<feature type="transmembrane region" description="Helical" evidence="7">
    <location>
        <begin position="253"/>
        <end position="276"/>
    </location>
</feature>
<keyword evidence="5 7" id="KW-1133">Transmembrane helix</keyword>
<evidence type="ECO:0000313" key="10">
    <source>
        <dbReference type="Proteomes" id="UP000722125"/>
    </source>
</evidence>
<evidence type="ECO:0000256" key="6">
    <source>
        <dbReference type="ARBA" id="ARBA00023136"/>
    </source>
</evidence>
<feature type="domain" description="ABC transmembrane type-1" evidence="8">
    <location>
        <begin position="99"/>
        <end position="310"/>
    </location>
</feature>
<reference evidence="9 10" key="1">
    <citation type="submission" date="2021-05" db="EMBL/GenBank/DDBJ databases">
        <title>Description of Cellulomonas sp. DKR-3 sp. nov.</title>
        <authorList>
            <person name="Dahal R.H."/>
            <person name="Chaudhary D.K."/>
        </authorList>
    </citation>
    <scope>NUCLEOTIDE SEQUENCE [LARGE SCALE GENOMIC DNA]</scope>
    <source>
        <strain evidence="9 10">DKR-3</strain>
    </source>
</reference>
<keyword evidence="6 7" id="KW-0472">Membrane</keyword>
<comment type="similarity">
    <text evidence="7">Belongs to the binding-protein-dependent transport system permease family.</text>
</comment>
<feature type="transmembrane region" description="Helical" evidence="7">
    <location>
        <begin position="296"/>
        <end position="317"/>
    </location>
</feature>
<gene>
    <name evidence="9" type="ORF">KIN34_03040</name>
</gene>
<feature type="transmembrane region" description="Helical" evidence="7">
    <location>
        <begin position="101"/>
        <end position="126"/>
    </location>
</feature>
<comment type="caution">
    <text evidence="9">The sequence shown here is derived from an EMBL/GenBank/DDBJ whole genome shotgun (WGS) entry which is preliminary data.</text>
</comment>
<accession>A0ABS5TVW9</accession>
<dbReference type="PANTHER" id="PTHR43376">
    <property type="entry name" value="OLIGOPEPTIDE TRANSPORT SYSTEM PERMEASE PROTEIN"/>
    <property type="match status" value="1"/>
</dbReference>
<comment type="subcellular location">
    <subcellularLocation>
        <location evidence="1 7">Cell membrane</location>
        <topology evidence="1 7">Multi-pass membrane protein</topology>
    </subcellularLocation>
</comment>
<dbReference type="InterPro" id="IPR045621">
    <property type="entry name" value="BPD_transp_1_N"/>
</dbReference>
<dbReference type="Pfam" id="PF19300">
    <property type="entry name" value="BPD_transp_1_N"/>
    <property type="match status" value="1"/>
</dbReference>
<feature type="transmembrane region" description="Helical" evidence="7">
    <location>
        <begin position="187"/>
        <end position="208"/>
    </location>
</feature>
<feature type="transmembrane region" description="Helical" evidence="7">
    <location>
        <begin position="9"/>
        <end position="25"/>
    </location>
</feature>
<protein>
    <submittedName>
        <fullName evidence="9">ABC transporter permease</fullName>
    </submittedName>
</protein>
<dbReference type="RefSeq" id="WP_214346492.1">
    <property type="nucleotide sequence ID" value="NZ_JAHBOH010000001.1"/>
</dbReference>
<dbReference type="EMBL" id="JAHBOH010000001">
    <property type="protein sequence ID" value="MBT0993264.1"/>
    <property type="molecule type" value="Genomic_DNA"/>
</dbReference>
<keyword evidence="10" id="KW-1185">Reference proteome</keyword>
<evidence type="ECO:0000256" key="5">
    <source>
        <dbReference type="ARBA" id="ARBA00022989"/>
    </source>
</evidence>
<feature type="transmembrane region" description="Helical" evidence="7">
    <location>
        <begin position="147"/>
        <end position="167"/>
    </location>
</feature>
<sequence>MRFFVRRTIFYVITFWAAMTINFFIPRVMPGDPVTALIAANQGKISPDAIEAITKLFGLDENTTLWQQYVNYWTQLFHGNLGISFSGREPVVDILARSLPWTIGLVGIATIISFTIGTLAGVAIGWRRGTRADILLPISTFFSTVPYFWLALVVIALFAVRLGWFPASGSYNRSMVPNLSWEFAGSVIYYGTLPALTIIITSVSGWILGMRNMMVTVSSDDYVTVAQAKGLPERKVMFGYAARNAILPQLSSFALSLGFIVGGTLVMETVFSYQGIGYQLLKATAAKDYPLMQGCFLVITVAVLLANVIADFAYGVLDPRTRQEG</sequence>
<dbReference type="Proteomes" id="UP000722125">
    <property type="component" value="Unassembled WGS sequence"/>
</dbReference>
<organism evidence="9 10">
    <name type="scientific">Cellulomonas fulva</name>
    <dbReference type="NCBI Taxonomy" id="2835530"/>
    <lineage>
        <taxon>Bacteria</taxon>
        <taxon>Bacillati</taxon>
        <taxon>Actinomycetota</taxon>
        <taxon>Actinomycetes</taxon>
        <taxon>Micrococcales</taxon>
        <taxon>Cellulomonadaceae</taxon>
        <taxon>Cellulomonas</taxon>
    </lineage>
</organism>
<evidence type="ECO:0000256" key="2">
    <source>
        <dbReference type="ARBA" id="ARBA00022448"/>
    </source>
</evidence>